<proteinExistence type="predicted"/>
<feature type="transmembrane region" description="Helical" evidence="1">
    <location>
        <begin position="81"/>
        <end position="103"/>
    </location>
</feature>
<gene>
    <name evidence="2" type="ORF">BCF58_3172</name>
</gene>
<reference evidence="2 3" key="1">
    <citation type="submission" date="2018-10" db="EMBL/GenBank/DDBJ databases">
        <title>Genomic Encyclopedia of Archaeal and Bacterial Type Strains, Phase II (KMG-II): from individual species to whole genera.</title>
        <authorList>
            <person name="Goeker M."/>
        </authorList>
    </citation>
    <scope>NUCLEOTIDE SEQUENCE [LARGE SCALE GENOMIC DNA]</scope>
    <source>
        <strain evidence="2 3">DSM 14219</strain>
    </source>
</reference>
<dbReference type="AlphaFoldDB" id="A0A495SC55"/>
<evidence type="ECO:0000313" key="3">
    <source>
        <dbReference type="Proteomes" id="UP000272428"/>
    </source>
</evidence>
<organism evidence="2 3">
    <name type="scientific">Chryseobacterium defluvii</name>
    <dbReference type="NCBI Taxonomy" id="160396"/>
    <lineage>
        <taxon>Bacteria</taxon>
        <taxon>Pseudomonadati</taxon>
        <taxon>Bacteroidota</taxon>
        <taxon>Flavobacteriia</taxon>
        <taxon>Flavobacteriales</taxon>
        <taxon>Weeksellaceae</taxon>
        <taxon>Chryseobacterium group</taxon>
        <taxon>Chryseobacterium</taxon>
    </lineage>
</organism>
<dbReference type="EMBL" id="RBXB01000003">
    <property type="protein sequence ID" value="RKS96738.1"/>
    <property type="molecule type" value="Genomic_DNA"/>
</dbReference>
<keyword evidence="1" id="KW-1133">Transmembrane helix</keyword>
<feature type="transmembrane region" description="Helical" evidence="1">
    <location>
        <begin position="30"/>
        <end position="51"/>
    </location>
</feature>
<name>A0A495SC55_9FLAO</name>
<keyword evidence="1" id="KW-0472">Membrane</keyword>
<evidence type="ECO:0000256" key="1">
    <source>
        <dbReference type="SAM" id="Phobius"/>
    </source>
</evidence>
<feature type="transmembrane region" description="Helical" evidence="1">
    <location>
        <begin position="115"/>
        <end position="136"/>
    </location>
</feature>
<dbReference type="OrthoDB" id="1274380at2"/>
<sequence>MKATARPIDFKFNDYLNKGYELLKKDFGNFFLAFIFCMVLSIIPFCGLMAAGNFYKYCRKVNNGIPANPSEIFNFDDFSSYIIYQLIIIGIVFAIYIPMFFVLPFMGHNEEPSPVFGLFFMFYVFLIMIVIIFLALKAFYIPALISLGGVKDIKTAWNMSKIMTKNNLLSIFLFSIVISFLSQLGILLCGIGILITMPYLYTTHYFAFEDAIQQIEYDEIKEIGHKNEY</sequence>
<feature type="transmembrane region" description="Helical" evidence="1">
    <location>
        <begin position="168"/>
        <end position="201"/>
    </location>
</feature>
<evidence type="ECO:0000313" key="2">
    <source>
        <dbReference type="EMBL" id="RKS96738.1"/>
    </source>
</evidence>
<keyword evidence="3" id="KW-1185">Reference proteome</keyword>
<keyword evidence="1" id="KW-0812">Transmembrane</keyword>
<dbReference type="Proteomes" id="UP000272428">
    <property type="component" value="Unassembled WGS sequence"/>
</dbReference>
<accession>A0A495SC55</accession>
<protein>
    <submittedName>
        <fullName evidence="2">Uncharacterized protein</fullName>
    </submittedName>
</protein>
<dbReference type="RefSeq" id="WP_121462720.1">
    <property type="nucleotide sequence ID" value="NZ_RBXB01000003.1"/>
</dbReference>
<comment type="caution">
    <text evidence="2">The sequence shown here is derived from an EMBL/GenBank/DDBJ whole genome shotgun (WGS) entry which is preliminary data.</text>
</comment>